<evidence type="ECO:0000313" key="3">
    <source>
        <dbReference type="Proteomes" id="UP000041254"/>
    </source>
</evidence>
<evidence type="ECO:0000313" key="2">
    <source>
        <dbReference type="EMBL" id="CEL93399.1"/>
    </source>
</evidence>
<feature type="region of interest" description="Disordered" evidence="1">
    <location>
        <begin position="248"/>
        <end position="305"/>
    </location>
</feature>
<sequence>MAAAAASASSAASPPQAEVMASCSSAGRHRKGTRVLLTSGTRRGANESYVWVKADVHRTEETSKGTLLFMREVGGREEFKQVVPHRTSAPINTNPQPPVVWDVSKKAPARFGDDLLASLVSFMTPRELSTILPPARSTDPNKITLLYKQPRRQKPTRTKSGCRLPSVGGHTTTHSPLSAITSSAALPSTNGGPLFAGASGTFGSTNGETTAASKEDTADGVLPGVPSVSSLFGGLSLSGTSRGEADLSDRVASAGSSGGGPSPLFTLGADTPAAKPRTRAAKRVGATRPLASTTTAPATTTTTPAPVDLFGRSIFAAAKAPSTAQSTATPTSGPFSFGKTSTGGGGGHLSGAGAASEVGSAGSLFSGAGRASLSGQGGAATGTAAMFGPFSGSISGCTGAAASSLFSRAPSSTGGSMSGGAAFGQRAAGGAAQSSPSLIHMAALRQQTHLSIDSSTDADRHFWASMTRKEAFQLGKRLPNLTALRMVQPHGDRLWCLDRMICVVEGHADGRRESRKKNGQQHMARGSLESIKFTSTNSTTSSSNKETAQPSSISQLPTNSPKRKRPPVPPSFAPPPTLHALRTVTGAVRQHRVLADRSWHMPALEYLGQEGWDDDELGRFIISSSSLKEMGGRWRSWEEWAGLFESFPKPSAGRPGPLRHLQTIGGIEYDDDDETPEQYREGARRLQDVLTSRGCHKALTRFDVRIPPFQDHDSLSALLAVDGFISNCCVSPDVPLNVQVTRPVSFDLSPFYADAFPPRPSPFIKTAIQEAERQATRVTYTISQHDVTHPVNSPSQAAVGIAESLTFDKAHCVTVANADGFGPPPGTPAPTPTIINHLQPFPRAGALRICSAVGGAAGRLLAMKMPMRVGIVWFDAAVSAEDRIAVLEALGQEREVDIVEVGTVSLTQGGAFDSWGSEDFPSIHTMHMHLEVPHELENAVAAELTVTGSRLH</sequence>
<dbReference type="AlphaFoldDB" id="A0A0G4ECF5"/>
<organism evidence="2 3">
    <name type="scientific">Vitrella brassicaformis (strain CCMP3155)</name>
    <dbReference type="NCBI Taxonomy" id="1169540"/>
    <lineage>
        <taxon>Eukaryota</taxon>
        <taxon>Sar</taxon>
        <taxon>Alveolata</taxon>
        <taxon>Colpodellida</taxon>
        <taxon>Vitrellaceae</taxon>
        <taxon>Vitrella</taxon>
    </lineage>
</organism>
<proteinExistence type="predicted"/>
<name>A0A0G4ECF5_VITBC</name>
<feature type="compositionally biased region" description="Low complexity" evidence="1">
    <location>
        <begin position="1"/>
        <end position="13"/>
    </location>
</feature>
<feature type="region of interest" description="Disordered" evidence="1">
    <location>
        <begin position="150"/>
        <end position="176"/>
    </location>
</feature>
<feature type="region of interest" description="Disordered" evidence="1">
    <location>
        <begin position="199"/>
        <end position="221"/>
    </location>
</feature>
<reference evidence="2 3" key="1">
    <citation type="submission" date="2014-11" db="EMBL/GenBank/DDBJ databases">
        <authorList>
            <person name="Zhu J."/>
            <person name="Qi W."/>
            <person name="Song R."/>
        </authorList>
    </citation>
    <scope>NUCLEOTIDE SEQUENCE [LARGE SCALE GENOMIC DNA]</scope>
</reference>
<accession>A0A0G4ECF5</accession>
<evidence type="ECO:0000256" key="1">
    <source>
        <dbReference type="SAM" id="MobiDB-lite"/>
    </source>
</evidence>
<feature type="compositionally biased region" description="Low complexity" evidence="1">
    <location>
        <begin position="286"/>
        <end position="305"/>
    </location>
</feature>
<gene>
    <name evidence="2" type="ORF">Vbra_3660</name>
</gene>
<dbReference type="PhylomeDB" id="A0A0G4ECF5"/>
<feature type="region of interest" description="Disordered" evidence="1">
    <location>
        <begin position="509"/>
        <end position="578"/>
    </location>
</feature>
<feature type="compositionally biased region" description="Low complexity" evidence="1">
    <location>
        <begin position="534"/>
        <end position="544"/>
    </location>
</feature>
<dbReference type="EMBL" id="CDMY01000164">
    <property type="protein sequence ID" value="CEL93399.1"/>
    <property type="molecule type" value="Genomic_DNA"/>
</dbReference>
<dbReference type="VEuPathDB" id="CryptoDB:Vbra_3660"/>
<protein>
    <submittedName>
        <fullName evidence="2">Uncharacterized protein</fullName>
    </submittedName>
</protein>
<dbReference type="Proteomes" id="UP000041254">
    <property type="component" value="Unassembled WGS sequence"/>
</dbReference>
<feature type="region of interest" description="Disordered" evidence="1">
    <location>
        <begin position="1"/>
        <end position="25"/>
    </location>
</feature>
<dbReference type="InParanoid" id="A0A0G4ECF5"/>
<keyword evidence="3" id="KW-1185">Reference proteome</keyword>
<feature type="compositionally biased region" description="Polar residues" evidence="1">
    <location>
        <begin position="201"/>
        <end position="212"/>
    </location>
</feature>
<feature type="compositionally biased region" description="Pro residues" evidence="1">
    <location>
        <begin position="567"/>
        <end position="577"/>
    </location>
</feature>
<feature type="compositionally biased region" description="Polar residues" evidence="1">
    <location>
        <begin position="545"/>
        <end position="559"/>
    </location>
</feature>